<dbReference type="eggNOG" id="ENOG502S4MQ">
    <property type="taxonomic scope" value="Eukaryota"/>
</dbReference>
<feature type="region of interest" description="Disordered" evidence="1">
    <location>
        <begin position="710"/>
        <end position="844"/>
    </location>
</feature>
<evidence type="ECO:0000256" key="1">
    <source>
        <dbReference type="SAM" id="MobiDB-lite"/>
    </source>
</evidence>
<dbReference type="STRING" id="7370.A0A1I8N9E6"/>
<dbReference type="VEuPathDB" id="VectorBase:MDOA012931"/>
<dbReference type="AlphaFoldDB" id="A0A1I8N9E6"/>
<feature type="compositionally biased region" description="Polar residues" evidence="1">
    <location>
        <begin position="256"/>
        <end position="266"/>
    </location>
</feature>
<feature type="compositionally biased region" description="Low complexity" evidence="1">
    <location>
        <begin position="802"/>
        <end position="811"/>
    </location>
</feature>
<reference evidence="2" key="1">
    <citation type="submission" date="2020-05" db="UniProtKB">
        <authorList>
            <consortium name="EnsemblMetazoa"/>
        </authorList>
    </citation>
    <scope>IDENTIFICATION</scope>
    <source>
        <strain evidence="2">Aabys</strain>
    </source>
</reference>
<feature type="region of interest" description="Disordered" evidence="1">
    <location>
        <begin position="664"/>
        <end position="692"/>
    </location>
</feature>
<feature type="compositionally biased region" description="Acidic residues" evidence="1">
    <location>
        <begin position="712"/>
        <end position="722"/>
    </location>
</feature>
<feature type="region of interest" description="Disordered" evidence="1">
    <location>
        <begin position="240"/>
        <end position="266"/>
    </location>
</feature>
<evidence type="ECO:0000313" key="2">
    <source>
        <dbReference type="EnsemblMetazoa" id="MDOA012931-PB"/>
    </source>
</evidence>
<name>A0A1I8N9E6_MUSDO</name>
<feature type="compositionally biased region" description="Basic and acidic residues" evidence="1">
    <location>
        <begin position="724"/>
        <end position="749"/>
    </location>
</feature>
<protein>
    <submittedName>
        <fullName evidence="2">Uncharacterized protein</fullName>
    </submittedName>
</protein>
<feature type="region of interest" description="Disordered" evidence="1">
    <location>
        <begin position="498"/>
        <end position="523"/>
    </location>
</feature>
<sequence length="1064" mass="120764">VNCVLSIVNRDLVLTPKQGLQLSGKRIYYDENAGADATTSIGHSGRSNSSSEAASTVRPWERTLKHVTYLTLFTNTPNGIITVSVHINKFLVNYPKMFVIYVFCIRFESCKAWFTSSHSLYIKIKLHPYGITTTLSFNSFACHFHFSKVREYNEFLQSPYLRTPKPIDSRFGDIVTLAQGRLESLTNGSYRFVEGNCDYDCARENKMVATWHVQKIRHRDVDRKFHYEIKFSVSPMTATQPSETVVRGGPNKRTAIDNSNNTPQQKSNNIQTFIQKEDDYPHSFIKLKSIANSDDEDFVERRYDGSRNIRQFNPGHKQQHTQITPIPQSTFLRGIYRPPPPQPVVQHAHHPHLTNSGPPLPDQLNIGEYYKGSYGPKASSKIELFPNLLTMMFGKPHIYPKYPTTYRPHNVAVEQQIHFPRPEAYTAPAVATVPQHQPYVQQQHHHPEFPAGGHFIHGQEYKKIPEYYQSHEHITSSKEVLSPVITHHYHHHFFMTNSSDSEEHSSAGNRNGGNGGGSEEEQNVNPNILYKTNVHVVTPQPEQAVQVSQTNEEHKPHIVLAHQILQQQYQVQQQQQQQLAKHQPPQHHEHQHLQFPNTPPAPQKFVFPIAEIEQHRVVHVTPVPPLRKPQYQQHHYQQPYVQQQYSTAHAPIAIYPAPVEEQDKADIPTPRSKPFIQSQPMDEEPIRYSEPDPLYANVDEHQKDQVTYVPVPEEEESQEPQLEEPQHYENHPFQETERTDDTTKQHSESIEAQVPAPQQGYAAKNSYETSRHDNEDNIDTDNEEHEASTHHQGTQEYLEENTSQSTTTTKASTHKSTDNNIDTETEANKATLAATPKPKPLSVRGKRVRVKVTKLTSSTTTKPKLFSTRVTTEKEVLATTPISTSSSSTANSLKKQKQFISTSTTESPLKSLSRYRNTNKRLTFTTTTTEKPVLKWKPRRKEATAKALSLKNFGKQATSSAPLLAEQKNQATIREVTKVNNIVPIVSTTESQQPDNTLDNVSMLETTSTTMSSLIVDASLPPATTSVSETYEVLTQKSISYKVGENGEEIPLLINDSDNEVKAL</sequence>
<dbReference type="EnsemblMetazoa" id="MDOA012931-RB">
    <property type="protein sequence ID" value="MDOA012931-PB"/>
    <property type="gene ID" value="MDOA012931"/>
</dbReference>
<accession>A0A1I8N9E6</accession>
<dbReference type="VEuPathDB" id="VectorBase:MDOMA2_004644"/>
<proteinExistence type="predicted"/>
<organism evidence="2">
    <name type="scientific">Musca domestica</name>
    <name type="common">House fly</name>
    <dbReference type="NCBI Taxonomy" id="7370"/>
    <lineage>
        <taxon>Eukaryota</taxon>
        <taxon>Metazoa</taxon>
        <taxon>Ecdysozoa</taxon>
        <taxon>Arthropoda</taxon>
        <taxon>Hexapoda</taxon>
        <taxon>Insecta</taxon>
        <taxon>Pterygota</taxon>
        <taxon>Neoptera</taxon>
        <taxon>Endopterygota</taxon>
        <taxon>Diptera</taxon>
        <taxon>Brachycera</taxon>
        <taxon>Muscomorpha</taxon>
        <taxon>Muscoidea</taxon>
        <taxon>Muscidae</taxon>
        <taxon>Musca</taxon>
    </lineage>
</organism>
<feature type="compositionally biased region" description="Low complexity" evidence="1">
    <location>
        <begin position="572"/>
        <end position="583"/>
    </location>
</feature>
<feature type="region of interest" description="Disordered" evidence="1">
    <location>
        <begin position="572"/>
        <end position="600"/>
    </location>
</feature>